<reference evidence="1" key="1">
    <citation type="journal article" date="2014" name="Front. Microbiol.">
        <title>High frequency of phylogenetically diverse reductive dehalogenase-homologous genes in deep subseafloor sedimentary metagenomes.</title>
        <authorList>
            <person name="Kawai M."/>
            <person name="Futagami T."/>
            <person name="Toyoda A."/>
            <person name="Takaki Y."/>
            <person name="Nishi S."/>
            <person name="Hori S."/>
            <person name="Arai W."/>
            <person name="Tsubouchi T."/>
            <person name="Morono Y."/>
            <person name="Uchiyama I."/>
            <person name="Ito T."/>
            <person name="Fujiyama A."/>
            <person name="Inagaki F."/>
            <person name="Takami H."/>
        </authorList>
    </citation>
    <scope>NUCLEOTIDE SEQUENCE</scope>
    <source>
        <strain evidence="1">Expedition CK06-06</strain>
    </source>
</reference>
<sequence>MGPEGFCGGCDDILPDIESLLGIDLDGKREILFVGTLDHSRDADKIDLIREGKPAGDGGTREDEDVDVRVPQIGSDCHGPAYVSETIGIVGIH</sequence>
<organism evidence="1">
    <name type="scientific">marine sediment metagenome</name>
    <dbReference type="NCBI Taxonomy" id="412755"/>
    <lineage>
        <taxon>unclassified sequences</taxon>
        <taxon>metagenomes</taxon>
        <taxon>ecological metagenomes</taxon>
    </lineage>
</organism>
<name>X1IYS4_9ZZZZ</name>
<dbReference type="EMBL" id="BARU01030328">
    <property type="protein sequence ID" value="GAH62688.1"/>
    <property type="molecule type" value="Genomic_DNA"/>
</dbReference>
<accession>X1IYS4</accession>
<comment type="caution">
    <text evidence="1">The sequence shown here is derived from an EMBL/GenBank/DDBJ whole genome shotgun (WGS) entry which is preliminary data.</text>
</comment>
<protein>
    <submittedName>
        <fullName evidence="1">Uncharacterized protein</fullName>
    </submittedName>
</protein>
<evidence type="ECO:0000313" key="1">
    <source>
        <dbReference type="EMBL" id="GAH62688.1"/>
    </source>
</evidence>
<gene>
    <name evidence="1" type="ORF">S03H2_48142</name>
</gene>
<proteinExistence type="predicted"/>
<dbReference type="AlphaFoldDB" id="X1IYS4"/>